<protein>
    <submittedName>
        <fullName evidence="1">Uncharacterized protein</fullName>
    </submittedName>
</protein>
<proteinExistence type="predicted"/>
<organism evidence="1">
    <name type="scientific">Anguilla anguilla</name>
    <name type="common">European freshwater eel</name>
    <name type="synonym">Muraena anguilla</name>
    <dbReference type="NCBI Taxonomy" id="7936"/>
    <lineage>
        <taxon>Eukaryota</taxon>
        <taxon>Metazoa</taxon>
        <taxon>Chordata</taxon>
        <taxon>Craniata</taxon>
        <taxon>Vertebrata</taxon>
        <taxon>Euteleostomi</taxon>
        <taxon>Actinopterygii</taxon>
        <taxon>Neopterygii</taxon>
        <taxon>Teleostei</taxon>
        <taxon>Anguilliformes</taxon>
        <taxon>Anguillidae</taxon>
        <taxon>Anguilla</taxon>
    </lineage>
</organism>
<evidence type="ECO:0000313" key="1">
    <source>
        <dbReference type="EMBL" id="JAH77718.1"/>
    </source>
</evidence>
<dbReference type="AlphaFoldDB" id="A0A0E9VKF4"/>
<reference evidence="1" key="1">
    <citation type="submission" date="2014-11" db="EMBL/GenBank/DDBJ databases">
        <authorList>
            <person name="Amaro Gonzalez C."/>
        </authorList>
    </citation>
    <scope>NUCLEOTIDE SEQUENCE</scope>
</reference>
<dbReference type="EMBL" id="GBXM01030859">
    <property type="protein sequence ID" value="JAH77718.1"/>
    <property type="molecule type" value="Transcribed_RNA"/>
</dbReference>
<name>A0A0E9VKF4_ANGAN</name>
<reference evidence="1" key="2">
    <citation type="journal article" date="2015" name="Fish Shellfish Immunol.">
        <title>Early steps in the European eel (Anguilla anguilla)-Vibrio vulnificus interaction in the gills: Role of the RtxA13 toxin.</title>
        <authorList>
            <person name="Callol A."/>
            <person name="Pajuelo D."/>
            <person name="Ebbesson L."/>
            <person name="Teles M."/>
            <person name="MacKenzie S."/>
            <person name="Amaro C."/>
        </authorList>
    </citation>
    <scope>NUCLEOTIDE SEQUENCE</scope>
</reference>
<sequence length="19" mass="2241">MLQFFIYILIILANNTCLP</sequence>
<accession>A0A0E9VKF4</accession>